<evidence type="ECO:0000256" key="1">
    <source>
        <dbReference type="SAM" id="SignalP"/>
    </source>
</evidence>
<dbReference type="PANTHER" id="PTHR33731:SF2">
    <property type="entry name" value="ORGAN-SPECIFIC PROTEIN S2-LIKE"/>
    <property type="match status" value="1"/>
</dbReference>
<dbReference type="InterPro" id="IPR024489">
    <property type="entry name" value="Organ_specific_prot"/>
</dbReference>
<proteinExistence type="predicted"/>
<gene>
    <name evidence="2" type="ORF">JCGZ_20068</name>
</gene>
<protein>
    <recommendedName>
        <fullName evidence="4">Organ-specific protein S2</fullName>
    </recommendedName>
</protein>
<dbReference type="Pfam" id="PF10950">
    <property type="entry name" value="Organ_specific"/>
    <property type="match status" value="1"/>
</dbReference>
<feature type="signal peptide" evidence="1">
    <location>
        <begin position="1"/>
        <end position="22"/>
    </location>
</feature>
<evidence type="ECO:0000313" key="2">
    <source>
        <dbReference type="EMBL" id="KDP44388.1"/>
    </source>
</evidence>
<organism evidence="2 3">
    <name type="scientific">Jatropha curcas</name>
    <name type="common">Barbados nut</name>
    <dbReference type="NCBI Taxonomy" id="180498"/>
    <lineage>
        <taxon>Eukaryota</taxon>
        <taxon>Viridiplantae</taxon>
        <taxon>Streptophyta</taxon>
        <taxon>Embryophyta</taxon>
        <taxon>Tracheophyta</taxon>
        <taxon>Spermatophyta</taxon>
        <taxon>Magnoliopsida</taxon>
        <taxon>eudicotyledons</taxon>
        <taxon>Gunneridae</taxon>
        <taxon>Pentapetalae</taxon>
        <taxon>rosids</taxon>
        <taxon>fabids</taxon>
        <taxon>Malpighiales</taxon>
        <taxon>Euphorbiaceae</taxon>
        <taxon>Crotonoideae</taxon>
        <taxon>Jatropheae</taxon>
        <taxon>Jatropha</taxon>
    </lineage>
</organism>
<dbReference type="PANTHER" id="PTHR33731">
    <property type="entry name" value="PROTEIN, PUTATIVE-RELATED"/>
    <property type="match status" value="1"/>
</dbReference>
<feature type="chain" id="PRO_5001640291" description="Organ-specific protein S2" evidence="1">
    <location>
        <begin position="23"/>
        <end position="152"/>
    </location>
</feature>
<keyword evidence="1" id="KW-0732">Signal</keyword>
<dbReference type="AlphaFoldDB" id="A0A067LAY4"/>
<dbReference type="EMBL" id="KK914253">
    <property type="protein sequence ID" value="KDP44388.1"/>
    <property type="molecule type" value="Genomic_DNA"/>
</dbReference>
<dbReference type="KEGG" id="jcu:105650926"/>
<reference evidence="2 3" key="1">
    <citation type="journal article" date="2014" name="PLoS ONE">
        <title>Global Analysis of Gene Expression Profiles in Physic Nut (Jatropha curcas L.) Seedlings Exposed to Salt Stress.</title>
        <authorList>
            <person name="Zhang L."/>
            <person name="Zhang C."/>
            <person name="Wu P."/>
            <person name="Chen Y."/>
            <person name="Li M."/>
            <person name="Jiang H."/>
            <person name="Wu G."/>
        </authorList>
    </citation>
    <scope>NUCLEOTIDE SEQUENCE [LARGE SCALE GENOMIC DNA]</scope>
    <source>
        <strain evidence="3">cv. GZQX0401</strain>
        <tissue evidence="2">Young leaves</tissue>
    </source>
</reference>
<dbReference type="Proteomes" id="UP000027138">
    <property type="component" value="Unassembled WGS sequence"/>
</dbReference>
<sequence>MKLLFAFLSIFLLILFSSTVNARKDVGEYWSREMKDQPLPEALQALVEASTSTKEKADCRTTENHNHANLEAHKLYFETKHDFTNHHNDAGLKKEFDPRLDLSIYHNDVTLKEQTPYFETKNDGSIYHDDVALKAKKTFSNDGPDVLVYQSN</sequence>
<evidence type="ECO:0000313" key="3">
    <source>
        <dbReference type="Proteomes" id="UP000027138"/>
    </source>
</evidence>
<keyword evidence="3" id="KW-1185">Reference proteome</keyword>
<evidence type="ECO:0008006" key="4">
    <source>
        <dbReference type="Google" id="ProtNLM"/>
    </source>
</evidence>
<name>A0A067LAY4_JATCU</name>
<accession>A0A067LAY4</accession>
<dbReference type="OrthoDB" id="838757at2759"/>